<reference evidence="6" key="1">
    <citation type="submission" date="2017-02" db="EMBL/GenBank/DDBJ databases">
        <authorList>
            <person name="Daims H."/>
        </authorList>
    </citation>
    <scope>NUCLEOTIDE SEQUENCE [LARGE SCALE GENOMIC DNA]</scope>
</reference>
<protein>
    <submittedName>
        <fullName evidence="5">Putative multidrug-resistance efflux-pump</fullName>
    </submittedName>
</protein>
<keyword evidence="4" id="KW-0472">Membrane</keyword>
<proteinExistence type="predicted"/>
<comment type="subcellular location">
    <subcellularLocation>
        <location evidence="1">Membrane</location>
        <topology evidence="1">Single-pass membrane protein</topology>
    </subcellularLocation>
</comment>
<keyword evidence="2" id="KW-0812">Transmembrane</keyword>
<evidence type="ECO:0000256" key="4">
    <source>
        <dbReference type="ARBA" id="ARBA00023136"/>
    </source>
</evidence>
<dbReference type="AlphaFoldDB" id="A0A1R4H2G9"/>
<dbReference type="InterPro" id="IPR050739">
    <property type="entry name" value="MFP"/>
</dbReference>
<evidence type="ECO:0000256" key="2">
    <source>
        <dbReference type="ARBA" id="ARBA00022692"/>
    </source>
</evidence>
<keyword evidence="6" id="KW-1185">Reference proteome</keyword>
<sequence>MKKSLLPIFWIIALIGMFTLADSFSLKSEHFFGLADNREQNINFEYPVEIIQTLAVEGEDTLQGMPILEVRRNDLASSQSTLDAQIRKLELDKQETQATITSKIESLTANKQSTSADIDQQIHALETRKQLNLQKRITLADISDIAIDLSQVVPEDAEIKDLEKKRRYAIQSIQAEINNLTAQLNATSRPVDAQIAELKGNKAELHRQNQSLRVTAQFNGRIGSVHFKSGDLVAAYQPIMTVHSAIPRNVKGYIHENILNEVKIGQTVWVKSIGLDHNAPPLEGIVESLGNRIVDYPERLKKDPQVSTWGREVVVRLPNKNPLLFGEKVDITLTPKTPFKWPNIIKSAQALINNLKKPELLHKSQMATPDIMNNIEASALLWNAKENHYLLLSDEQDNNKPGIFILDKDTAITERLILQEDTSIDDLESISADGDYIYVSSSLSYNKKNELKAKRRKLLRFKYQQHTSTTQQEIDLFDTLSSLIKTQPTSQVATFLTQAISDHSIDIESHFVKDNALYIGFKAPFINSTAAVIIKINNLEAVFAGNKTTADIWQIIALTDPDTGEPTQLSDMLLLDDQLILLSVSRSSSKNSHLWRYSLKDKALTNLHQFAGINAEGVTYRPDLGAVVIVFDEGKGQTSKYQTIKIPDVGTIK</sequence>
<accession>A0A1R4H2G9</accession>
<keyword evidence="3" id="KW-1133">Transmembrane helix</keyword>
<gene>
    <name evidence="5" type="ORF">CRENPOLYSF1_1420004</name>
</gene>
<dbReference type="RefSeq" id="WP_087142513.1">
    <property type="nucleotide sequence ID" value="NZ_FUKI01000049.1"/>
</dbReference>
<dbReference type="GO" id="GO:0016020">
    <property type="term" value="C:membrane"/>
    <property type="evidence" value="ECO:0007669"/>
    <property type="project" value="UniProtKB-SubCell"/>
</dbReference>
<dbReference type="EMBL" id="FUKI01000049">
    <property type="protein sequence ID" value="SJM90385.1"/>
    <property type="molecule type" value="Genomic_DNA"/>
</dbReference>
<dbReference type="PANTHER" id="PTHR30386:SF26">
    <property type="entry name" value="TRANSPORT PROTEIN COMB"/>
    <property type="match status" value="1"/>
</dbReference>
<dbReference type="Proteomes" id="UP000195667">
    <property type="component" value="Unassembled WGS sequence"/>
</dbReference>
<organism evidence="5 6">
    <name type="scientific">Crenothrix polyspora</name>
    <dbReference type="NCBI Taxonomy" id="360316"/>
    <lineage>
        <taxon>Bacteria</taxon>
        <taxon>Pseudomonadati</taxon>
        <taxon>Pseudomonadota</taxon>
        <taxon>Gammaproteobacteria</taxon>
        <taxon>Methylococcales</taxon>
        <taxon>Crenotrichaceae</taxon>
        <taxon>Crenothrix</taxon>
    </lineage>
</organism>
<dbReference type="SUPFAM" id="SSF82171">
    <property type="entry name" value="DPP6 N-terminal domain-like"/>
    <property type="match status" value="1"/>
</dbReference>
<evidence type="ECO:0000313" key="6">
    <source>
        <dbReference type="Proteomes" id="UP000195667"/>
    </source>
</evidence>
<name>A0A1R4H2G9_9GAMM</name>
<evidence type="ECO:0000313" key="5">
    <source>
        <dbReference type="EMBL" id="SJM90385.1"/>
    </source>
</evidence>
<evidence type="ECO:0000256" key="1">
    <source>
        <dbReference type="ARBA" id="ARBA00004167"/>
    </source>
</evidence>
<evidence type="ECO:0000256" key="3">
    <source>
        <dbReference type="ARBA" id="ARBA00022989"/>
    </source>
</evidence>
<dbReference type="PANTHER" id="PTHR30386">
    <property type="entry name" value="MEMBRANE FUSION SUBUNIT OF EMRAB-TOLC MULTIDRUG EFFLUX PUMP"/>
    <property type="match status" value="1"/>
</dbReference>
<dbReference type="OrthoDB" id="9810504at2"/>